<dbReference type="GO" id="GO:0005886">
    <property type="term" value="C:plasma membrane"/>
    <property type="evidence" value="ECO:0007669"/>
    <property type="project" value="TreeGrafter"/>
</dbReference>
<evidence type="ECO:0000256" key="2">
    <source>
        <dbReference type="ARBA" id="ARBA00022692"/>
    </source>
</evidence>
<feature type="transmembrane region" description="Helical" evidence="6">
    <location>
        <begin position="333"/>
        <end position="352"/>
    </location>
</feature>
<keyword evidence="2 6" id="KW-0812">Transmembrane</keyword>
<evidence type="ECO:0000313" key="7">
    <source>
        <dbReference type="EMBL" id="GIY21660.1"/>
    </source>
</evidence>
<evidence type="ECO:0000256" key="6">
    <source>
        <dbReference type="SAM" id="Phobius"/>
    </source>
</evidence>
<dbReference type="GO" id="GO:0005385">
    <property type="term" value="F:zinc ion transmembrane transporter activity"/>
    <property type="evidence" value="ECO:0007669"/>
    <property type="project" value="TreeGrafter"/>
</dbReference>
<protein>
    <submittedName>
        <fullName evidence="7">Zinc transporter ZIP3</fullName>
    </submittedName>
</protein>
<evidence type="ECO:0000256" key="5">
    <source>
        <dbReference type="SAM" id="MobiDB-lite"/>
    </source>
</evidence>
<reference evidence="7 8" key="1">
    <citation type="submission" date="2021-06" db="EMBL/GenBank/DDBJ databases">
        <title>Caerostris darwini draft genome.</title>
        <authorList>
            <person name="Kono N."/>
            <person name="Arakawa K."/>
        </authorList>
    </citation>
    <scope>NUCLEOTIDE SEQUENCE [LARGE SCALE GENOMIC DNA]</scope>
</reference>
<dbReference type="PANTHER" id="PTHR11040:SF140">
    <property type="entry name" value="ZRT (ZRT), IRT- (IRT-) LIKE PROTEIN TRANSPORTER"/>
    <property type="match status" value="1"/>
</dbReference>
<feature type="transmembrane region" description="Helical" evidence="6">
    <location>
        <begin position="87"/>
        <end position="104"/>
    </location>
</feature>
<keyword evidence="3 6" id="KW-1133">Transmembrane helix</keyword>
<evidence type="ECO:0000256" key="3">
    <source>
        <dbReference type="ARBA" id="ARBA00022989"/>
    </source>
</evidence>
<feature type="compositionally biased region" description="Polar residues" evidence="5">
    <location>
        <begin position="138"/>
        <end position="147"/>
    </location>
</feature>
<evidence type="ECO:0000256" key="1">
    <source>
        <dbReference type="ARBA" id="ARBA00004141"/>
    </source>
</evidence>
<keyword evidence="8" id="KW-1185">Reference proteome</keyword>
<feature type="transmembrane region" description="Helical" evidence="6">
    <location>
        <begin position="49"/>
        <end position="67"/>
    </location>
</feature>
<keyword evidence="4 6" id="KW-0472">Membrane</keyword>
<feature type="transmembrane region" description="Helical" evidence="6">
    <location>
        <begin position="295"/>
        <end position="321"/>
    </location>
</feature>
<accession>A0AAV4RIY0</accession>
<dbReference type="AlphaFoldDB" id="A0AAV4RIY0"/>
<proteinExistence type="predicted"/>
<evidence type="ECO:0000313" key="8">
    <source>
        <dbReference type="Proteomes" id="UP001054837"/>
    </source>
</evidence>
<dbReference type="Pfam" id="PF02535">
    <property type="entry name" value="Zip"/>
    <property type="match status" value="1"/>
</dbReference>
<dbReference type="PANTHER" id="PTHR11040">
    <property type="entry name" value="ZINC/IRON TRANSPORTER"/>
    <property type="match status" value="1"/>
</dbReference>
<feature type="transmembrane region" description="Helical" evidence="6">
    <location>
        <begin position="238"/>
        <end position="258"/>
    </location>
</feature>
<feature type="transmembrane region" description="Helical" evidence="6">
    <location>
        <begin position="270"/>
        <end position="289"/>
    </location>
</feature>
<dbReference type="InterPro" id="IPR003689">
    <property type="entry name" value="ZIP"/>
</dbReference>
<feature type="transmembrane region" description="Helical" evidence="6">
    <location>
        <begin position="12"/>
        <end position="29"/>
    </location>
</feature>
<dbReference type="EMBL" id="BPLQ01006336">
    <property type="protein sequence ID" value="GIY21660.1"/>
    <property type="molecule type" value="Genomic_DNA"/>
</dbReference>
<evidence type="ECO:0000256" key="4">
    <source>
        <dbReference type="ARBA" id="ARBA00023136"/>
    </source>
</evidence>
<comment type="caution">
    <text evidence="7">The sequence shown here is derived from an EMBL/GenBank/DDBJ whole genome shotgun (WGS) entry which is preliminary data.</text>
</comment>
<dbReference type="Proteomes" id="UP001054837">
    <property type="component" value="Unassembled WGS sequence"/>
</dbReference>
<feature type="region of interest" description="Disordered" evidence="5">
    <location>
        <begin position="127"/>
        <end position="147"/>
    </location>
</feature>
<gene>
    <name evidence="7" type="primary">SLC39A3</name>
    <name evidence="7" type="ORF">CDAR_124481</name>
</gene>
<comment type="subcellular location">
    <subcellularLocation>
        <location evidence="1">Membrane</location>
        <topology evidence="1">Multi-pass membrane protein</topology>
    </subcellularLocation>
</comment>
<feature type="transmembrane region" description="Helical" evidence="6">
    <location>
        <begin position="209"/>
        <end position="232"/>
    </location>
</feature>
<name>A0AAV4RIY0_9ARAC</name>
<sequence>MNLEYVKLLSAFGLWLLTFAFSMLPVFWFKKYQLIDEERRRQNFRSMSFFNCFGAGVFLGTCLLHLLPDVQEQMAFIFKTANLQSTYPAAEFLFGFGFLTILVVEQIIMTFKDDDLDEPRPILNTESSIDDSSHLIPPNTSHTSTDYGSINVNSDRNIEFSADDSSHLFPSNTGHSSTDYGSISINPDRHNHDVTFADNQASNSVFRSILLVVALSLHSIFEGLAIGLQISIKDNLKILLAVMIHKCIIAFTVGLNLTRSDLRKISIIKSNFFFALSSPVGILLGVFVMDVVQGLSLVITSGILQGMAAGTFLYVTIFEVLFKELTSCIDRMIKVGAVVLGYSVVSLLLTFLPE</sequence>
<organism evidence="7 8">
    <name type="scientific">Caerostris darwini</name>
    <dbReference type="NCBI Taxonomy" id="1538125"/>
    <lineage>
        <taxon>Eukaryota</taxon>
        <taxon>Metazoa</taxon>
        <taxon>Ecdysozoa</taxon>
        <taxon>Arthropoda</taxon>
        <taxon>Chelicerata</taxon>
        <taxon>Arachnida</taxon>
        <taxon>Araneae</taxon>
        <taxon>Araneomorphae</taxon>
        <taxon>Entelegynae</taxon>
        <taxon>Araneoidea</taxon>
        <taxon>Araneidae</taxon>
        <taxon>Caerostris</taxon>
    </lineage>
</organism>